<gene>
    <name evidence="3" type="ORF">Pyn_10594</name>
</gene>
<evidence type="ECO:0000256" key="1">
    <source>
        <dbReference type="SAM" id="MobiDB-lite"/>
    </source>
</evidence>
<feature type="compositionally biased region" description="Low complexity" evidence="1">
    <location>
        <begin position="123"/>
        <end position="138"/>
    </location>
</feature>
<dbReference type="Proteomes" id="UP000250321">
    <property type="component" value="Unassembled WGS sequence"/>
</dbReference>
<proteinExistence type="predicted"/>
<dbReference type="AlphaFoldDB" id="A0A314YP02"/>
<keyword evidence="2" id="KW-1133">Transmembrane helix</keyword>
<evidence type="ECO:0000313" key="4">
    <source>
        <dbReference type="Proteomes" id="UP000250321"/>
    </source>
</evidence>
<accession>A0A314YP02</accession>
<sequence>MGYNHSDVNKAEGSASITGGYFYRSTTDPCCMEDLFAGGIWTGIETPEGSGNFTSTKIPVSCALDSPIQCSAEAGSSLPALGFIFSFGQDNRKDIFILASSGLYRVVRPSRCNYTCSKENVTSSSHPKSVPSPAPSASRTRRELNNPFVLELLIFFSTFFGFFL</sequence>
<comment type="caution">
    <text evidence="3">The sequence shown here is derived from an EMBL/GenBank/DDBJ whole genome shotgun (WGS) entry which is preliminary data.</text>
</comment>
<feature type="transmembrane region" description="Helical" evidence="2">
    <location>
        <begin position="144"/>
        <end position="163"/>
    </location>
</feature>
<dbReference type="PANTHER" id="PTHR19328">
    <property type="entry name" value="HEDGEHOG-INTERACTING PROTEIN"/>
    <property type="match status" value="1"/>
</dbReference>
<feature type="region of interest" description="Disordered" evidence="1">
    <location>
        <begin position="118"/>
        <end position="140"/>
    </location>
</feature>
<protein>
    <submittedName>
        <fullName evidence="3">HIPL1 protein</fullName>
    </submittedName>
</protein>
<dbReference type="PANTHER" id="PTHR19328:SF66">
    <property type="entry name" value="CATALYTICS"/>
    <property type="match status" value="1"/>
</dbReference>
<evidence type="ECO:0000256" key="2">
    <source>
        <dbReference type="SAM" id="Phobius"/>
    </source>
</evidence>
<reference evidence="3 4" key="1">
    <citation type="submission" date="2018-02" db="EMBL/GenBank/DDBJ databases">
        <title>Draft genome of wild Prunus yedoensis var. nudiflora.</title>
        <authorList>
            <person name="Baek S."/>
            <person name="Kim J.-H."/>
            <person name="Choi K."/>
            <person name="Kim G.-B."/>
            <person name="Cho A."/>
            <person name="Jang H."/>
            <person name="Shin C.-H."/>
            <person name="Yu H.-J."/>
            <person name="Mun J.-H."/>
        </authorList>
    </citation>
    <scope>NUCLEOTIDE SEQUENCE [LARGE SCALE GENOMIC DNA]</scope>
    <source>
        <strain evidence="4">cv. Jeju island</strain>
        <tissue evidence="3">Leaf</tissue>
    </source>
</reference>
<keyword evidence="2" id="KW-0812">Transmembrane</keyword>
<dbReference type="STRING" id="2094558.A0A314YP02"/>
<name>A0A314YP02_PRUYE</name>
<keyword evidence="2" id="KW-0472">Membrane</keyword>
<dbReference type="EMBL" id="PJQY01000938">
    <property type="protein sequence ID" value="PQQ06731.1"/>
    <property type="molecule type" value="Genomic_DNA"/>
</dbReference>
<keyword evidence="4" id="KW-1185">Reference proteome</keyword>
<organism evidence="3 4">
    <name type="scientific">Prunus yedoensis var. nudiflora</name>
    <dbReference type="NCBI Taxonomy" id="2094558"/>
    <lineage>
        <taxon>Eukaryota</taxon>
        <taxon>Viridiplantae</taxon>
        <taxon>Streptophyta</taxon>
        <taxon>Embryophyta</taxon>
        <taxon>Tracheophyta</taxon>
        <taxon>Spermatophyta</taxon>
        <taxon>Magnoliopsida</taxon>
        <taxon>eudicotyledons</taxon>
        <taxon>Gunneridae</taxon>
        <taxon>Pentapetalae</taxon>
        <taxon>rosids</taxon>
        <taxon>fabids</taxon>
        <taxon>Rosales</taxon>
        <taxon>Rosaceae</taxon>
        <taxon>Amygdaloideae</taxon>
        <taxon>Amygdaleae</taxon>
        <taxon>Prunus</taxon>
    </lineage>
</organism>
<evidence type="ECO:0000313" key="3">
    <source>
        <dbReference type="EMBL" id="PQQ06731.1"/>
    </source>
</evidence>
<dbReference type="OrthoDB" id="10266706at2759"/>